<keyword evidence="2" id="KW-1185">Reference proteome</keyword>
<dbReference type="Proteomes" id="UP000441354">
    <property type="component" value="Unassembled WGS sequence"/>
</dbReference>
<accession>A0A7V7UTT1</accession>
<dbReference type="AlphaFoldDB" id="A0A7V7UTT1"/>
<sequence>MSDKDKEFRQDPFSQLMFGSNIQERSVKQDWILGRRKVEDIVDEEKEDKDVNSAAQQKIEQILENVDLDGLMNNLGTLMSSVGELKPLMKKAGPLLQKLLNKKD</sequence>
<organism evidence="1 2">
    <name type="scientific">Bacillus mesophilum</name>
    <dbReference type="NCBI Taxonomy" id="1071718"/>
    <lineage>
        <taxon>Bacteria</taxon>
        <taxon>Bacillati</taxon>
        <taxon>Bacillota</taxon>
        <taxon>Bacilli</taxon>
        <taxon>Bacillales</taxon>
        <taxon>Bacillaceae</taxon>
        <taxon>Bacillus</taxon>
    </lineage>
</organism>
<evidence type="ECO:0000313" key="2">
    <source>
        <dbReference type="Proteomes" id="UP000441354"/>
    </source>
</evidence>
<proteinExistence type="predicted"/>
<comment type="caution">
    <text evidence="1">The sequence shown here is derived from an EMBL/GenBank/DDBJ whole genome shotgun (WGS) entry which is preliminary data.</text>
</comment>
<reference evidence="1 2" key="1">
    <citation type="journal article" date="2014" name="Arch. Microbiol.">
        <title>Bacillus mesophilum sp. nov., strain IITR-54T, a novel 4-chlorobiphenyl dechlorinating bacterium.</title>
        <authorList>
            <person name="Manickam N."/>
            <person name="Singh N.K."/>
            <person name="Bajaj A."/>
            <person name="Kumar R.M."/>
            <person name="Kaur G."/>
            <person name="Kaur N."/>
            <person name="Bala M."/>
            <person name="Kumar A."/>
            <person name="Mayilraj S."/>
        </authorList>
    </citation>
    <scope>NUCLEOTIDE SEQUENCE [LARGE SCALE GENOMIC DNA]</scope>
    <source>
        <strain evidence="1 2">IITR-54</strain>
    </source>
</reference>
<evidence type="ECO:0000313" key="1">
    <source>
        <dbReference type="EMBL" id="KAB2330873.1"/>
    </source>
</evidence>
<name>A0A7V7UTT1_9BACI</name>
<gene>
    <name evidence="1" type="ORF">F7732_16820</name>
</gene>
<protein>
    <submittedName>
        <fullName evidence="1">Uncharacterized protein</fullName>
    </submittedName>
</protein>
<dbReference type="RefSeq" id="WP_151575153.1">
    <property type="nucleotide sequence ID" value="NZ_WBOT01000006.1"/>
</dbReference>
<dbReference type="EMBL" id="WBOT01000006">
    <property type="protein sequence ID" value="KAB2330873.1"/>
    <property type="molecule type" value="Genomic_DNA"/>
</dbReference>